<accession>A0A2T3ATR1</accession>
<proteinExistence type="predicted"/>
<dbReference type="AlphaFoldDB" id="A0A2T3ATR1"/>
<evidence type="ECO:0000313" key="2">
    <source>
        <dbReference type="EMBL" id="PSS10874.1"/>
    </source>
</evidence>
<dbReference type="GeneID" id="36572737"/>
<dbReference type="InParanoid" id="A0A2T3ATR1"/>
<dbReference type="RefSeq" id="XP_024718053.1">
    <property type="nucleotide sequence ID" value="XM_024864656.1"/>
</dbReference>
<feature type="region of interest" description="Disordered" evidence="1">
    <location>
        <begin position="114"/>
        <end position="190"/>
    </location>
</feature>
<keyword evidence="3" id="KW-1185">Reference proteome</keyword>
<reference evidence="2 3" key="1">
    <citation type="journal article" date="2018" name="New Phytol.">
        <title>Comparative genomics and transcriptomics depict ericoid mycorrhizal fungi as versatile saprotrophs and plant mutualists.</title>
        <authorList>
            <person name="Martino E."/>
            <person name="Morin E."/>
            <person name="Grelet G.A."/>
            <person name="Kuo A."/>
            <person name="Kohler A."/>
            <person name="Daghino S."/>
            <person name="Barry K.W."/>
            <person name="Cichocki N."/>
            <person name="Clum A."/>
            <person name="Dockter R.B."/>
            <person name="Hainaut M."/>
            <person name="Kuo R.C."/>
            <person name="LaButti K."/>
            <person name="Lindahl B.D."/>
            <person name="Lindquist E.A."/>
            <person name="Lipzen A."/>
            <person name="Khouja H.R."/>
            <person name="Magnuson J."/>
            <person name="Murat C."/>
            <person name="Ohm R.A."/>
            <person name="Singer S.W."/>
            <person name="Spatafora J.W."/>
            <person name="Wang M."/>
            <person name="Veneault-Fourrey C."/>
            <person name="Henrissat B."/>
            <person name="Grigoriev I.V."/>
            <person name="Martin F.M."/>
            <person name="Perotto S."/>
        </authorList>
    </citation>
    <scope>NUCLEOTIDE SEQUENCE [LARGE SCALE GENOMIC DNA]</scope>
    <source>
        <strain evidence="2 3">ATCC 22711</strain>
    </source>
</reference>
<protein>
    <submittedName>
        <fullName evidence="2">Uncharacterized protein</fullName>
    </submittedName>
</protein>
<feature type="compositionally biased region" description="Basic residues" evidence="1">
    <location>
        <begin position="150"/>
        <end position="162"/>
    </location>
</feature>
<name>A0A2T3ATR1_AMORE</name>
<evidence type="ECO:0000256" key="1">
    <source>
        <dbReference type="SAM" id="MobiDB-lite"/>
    </source>
</evidence>
<gene>
    <name evidence="2" type="ORF">M430DRAFT_22210</name>
</gene>
<evidence type="ECO:0000313" key="3">
    <source>
        <dbReference type="Proteomes" id="UP000241818"/>
    </source>
</evidence>
<dbReference type="Proteomes" id="UP000241818">
    <property type="component" value="Unassembled WGS sequence"/>
</dbReference>
<dbReference type="EMBL" id="KZ679016">
    <property type="protein sequence ID" value="PSS10874.1"/>
    <property type="molecule type" value="Genomic_DNA"/>
</dbReference>
<organism evidence="2 3">
    <name type="scientific">Amorphotheca resinae ATCC 22711</name>
    <dbReference type="NCBI Taxonomy" id="857342"/>
    <lineage>
        <taxon>Eukaryota</taxon>
        <taxon>Fungi</taxon>
        <taxon>Dikarya</taxon>
        <taxon>Ascomycota</taxon>
        <taxon>Pezizomycotina</taxon>
        <taxon>Leotiomycetes</taxon>
        <taxon>Helotiales</taxon>
        <taxon>Amorphothecaceae</taxon>
        <taxon>Amorphotheca</taxon>
    </lineage>
</organism>
<sequence length="190" mass="21053">MTSPSLPSQASIKALMKEHHRCVFDLNCLKAAAIGSIIVNFETLIRADNKLDNINFRILELEERQKLGVADSTLEQELRGRLAGVAADITTLKENIEKQQVAIKMFSALGISVSGSAKGQRDRPGNPENNKQPGRGIRPRPQANLPGLRLQKKSKVQKSRKTHNVDQQKRKNAARSPATDADEMVLVRQK</sequence>